<protein>
    <submittedName>
        <fullName evidence="1">Uncharacterized protein</fullName>
    </submittedName>
</protein>
<dbReference type="AlphaFoldDB" id="A0AAE1AEW1"/>
<comment type="caution">
    <text evidence="1">The sequence shown here is derived from an EMBL/GenBank/DDBJ whole genome shotgun (WGS) entry which is preliminary data.</text>
</comment>
<keyword evidence="2" id="KW-1185">Reference proteome</keyword>
<gene>
    <name evidence="1" type="ORF">RRG08_022974</name>
</gene>
<reference evidence="1" key="1">
    <citation type="journal article" date="2023" name="G3 (Bethesda)">
        <title>A reference genome for the long-term kleptoplast-retaining sea slug Elysia crispata morphotype clarki.</title>
        <authorList>
            <person name="Eastman K.E."/>
            <person name="Pendleton A.L."/>
            <person name="Shaikh M.A."/>
            <person name="Suttiyut T."/>
            <person name="Ogas R."/>
            <person name="Tomko P."/>
            <person name="Gavelis G."/>
            <person name="Widhalm J.R."/>
            <person name="Wisecaver J.H."/>
        </authorList>
    </citation>
    <scope>NUCLEOTIDE SEQUENCE</scope>
    <source>
        <strain evidence="1">ECLA1</strain>
    </source>
</reference>
<evidence type="ECO:0000313" key="1">
    <source>
        <dbReference type="EMBL" id="KAK3786352.1"/>
    </source>
</evidence>
<name>A0AAE1AEW1_9GAST</name>
<dbReference type="EMBL" id="JAWDGP010001973">
    <property type="protein sequence ID" value="KAK3786352.1"/>
    <property type="molecule type" value="Genomic_DNA"/>
</dbReference>
<dbReference type="Proteomes" id="UP001283361">
    <property type="component" value="Unassembled WGS sequence"/>
</dbReference>
<sequence>MGKFENQWKSDIQASQKLTNQAKTSKLPAGDVALVNQADAIDKDADVEVNQLDSGWGDVEHSGKTLKKGIEDEVGAVEKILRDSDAVQADAEEGLDTFNDGMQPLQIRLSALKKEITRKEKE</sequence>
<organism evidence="1 2">
    <name type="scientific">Elysia crispata</name>
    <name type="common">lettuce slug</name>
    <dbReference type="NCBI Taxonomy" id="231223"/>
    <lineage>
        <taxon>Eukaryota</taxon>
        <taxon>Metazoa</taxon>
        <taxon>Spiralia</taxon>
        <taxon>Lophotrochozoa</taxon>
        <taxon>Mollusca</taxon>
        <taxon>Gastropoda</taxon>
        <taxon>Heterobranchia</taxon>
        <taxon>Euthyneura</taxon>
        <taxon>Panpulmonata</taxon>
        <taxon>Sacoglossa</taxon>
        <taxon>Placobranchoidea</taxon>
        <taxon>Plakobranchidae</taxon>
        <taxon>Elysia</taxon>
    </lineage>
</organism>
<proteinExistence type="predicted"/>
<evidence type="ECO:0000313" key="2">
    <source>
        <dbReference type="Proteomes" id="UP001283361"/>
    </source>
</evidence>
<accession>A0AAE1AEW1</accession>